<reference evidence="2 3" key="1">
    <citation type="submission" date="2014-11" db="EMBL/GenBank/DDBJ databases">
        <authorList>
            <person name="Zhu J."/>
            <person name="Qi W."/>
            <person name="Song R."/>
        </authorList>
    </citation>
    <scope>NUCLEOTIDE SEQUENCE [LARGE SCALE GENOMIC DNA]</scope>
</reference>
<dbReference type="Proteomes" id="UP000041254">
    <property type="component" value="Unassembled WGS sequence"/>
</dbReference>
<organism evidence="2 3">
    <name type="scientific">Vitrella brassicaformis (strain CCMP3155)</name>
    <dbReference type="NCBI Taxonomy" id="1169540"/>
    <lineage>
        <taxon>Eukaryota</taxon>
        <taxon>Sar</taxon>
        <taxon>Alveolata</taxon>
        <taxon>Colpodellida</taxon>
        <taxon>Vitrellaceae</taxon>
        <taxon>Vitrella</taxon>
    </lineage>
</organism>
<name>A0A0G4GWG9_VITBC</name>
<sequence length="402" mass="43830">MGNNHTANRHGAVIDNQTLEFLHKADRDALHTRSEVGSLRVTAHFLYEVDFSAAVLCNRLNRCLAAKGLHTIIAFDAQLDRPLLLKAIWLVDTQQWTEVADALKLAAQRGFCQLPITLAVADCERHDSKQAYLADVRVIALWKMVGRHVNFGGNYGRFELFDQPGGGVRAIKDEPGYKLDINPPLPPAHPYHTHTINDNPPVRSTICRQEGGWTADGAETTDASISAFITRVILAVSLANWGKTPLVLIDRRAHGGVLDGLLNHSPHQPPNRCTAIMASRLDDRYPPLEIRTVLLTPFNGPFVAWIDLCIVPDTNIVFVSALTTEPPVGDASDAFKDRRPVTAPLVGGPLGSTIADMVVNRQEVADEEEGADDEDGEDDDDDGSDSDDDMDGELEGDADGDG</sequence>
<evidence type="ECO:0000313" key="2">
    <source>
        <dbReference type="EMBL" id="CEM35353.1"/>
    </source>
</evidence>
<evidence type="ECO:0000313" key="3">
    <source>
        <dbReference type="Proteomes" id="UP000041254"/>
    </source>
</evidence>
<protein>
    <submittedName>
        <fullName evidence="2">Uncharacterized protein</fullName>
    </submittedName>
</protein>
<feature type="compositionally biased region" description="Acidic residues" evidence="1">
    <location>
        <begin position="365"/>
        <end position="402"/>
    </location>
</feature>
<feature type="region of interest" description="Disordered" evidence="1">
    <location>
        <begin position="360"/>
        <end position="402"/>
    </location>
</feature>
<proteinExistence type="predicted"/>
<evidence type="ECO:0000256" key="1">
    <source>
        <dbReference type="SAM" id="MobiDB-lite"/>
    </source>
</evidence>
<keyword evidence="3" id="KW-1185">Reference proteome</keyword>
<dbReference type="InParanoid" id="A0A0G4GWG9"/>
<dbReference type="PhylomeDB" id="A0A0G4GWG9"/>
<dbReference type="EMBL" id="CDMY01000850">
    <property type="protein sequence ID" value="CEM35353.1"/>
    <property type="molecule type" value="Genomic_DNA"/>
</dbReference>
<dbReference type="AlphaFoldDB" id="A0A0G4GWG9"/>
<gene>
    <name evidence="2" type="ORF">Vbra_18928</name>
</gene>
<dbReference type="VEuPathDB" id="CryptoDB:Vbra_18928"/>
<accession>A0A0G4GWG9</accession>